<evidence type="ECO:0000313" key="2">
    <source>
        <dbReference type="EMBL" id="AHE97273.1"/>
    </source>
</evidence>
<gene>
    <name evidence="2" type="ORF">THITH_02190</name>
</gene>
<dbReference type="SUPFAM" id="SSF143011">
    <property type="entry name" value="RelE-like"/>
    <property type="match status" value="1"/>
</dbReference>
<dbReference type="AlphaFoldDB" id="W0DJV9"/>
<evidence type="ECO:0000313" key="3">
    <source>
        <dbReference type="Proteomes" id="UP000005289"/>
    </source>
</evidence>
<protein>
    <submittedName>
        <fullName evidence="2">RelE/StbE family addiction module toxin</fullName>
    </submittedName>
</protein>
<evidence type="ECO:0000256" key="1">
    <source>
        <dbReference type="ARBA" id="ARBA00022649"/>
    </source>
</evidence>
<organism evidence="2 3">
    <name type="scientific">Thioalkalivibrio paradoxus ARh 1</name>
    <dbReference type="NCBI Taxonomy" id="713585"/>
    <lineage>
        <taxon>Bacteria</taxon>
        <taxon>Pseudomonadati</taxon>
        <taxon>Pseudomonadota</taxon>
        <taxon>Gammaproteobacteria</taxon>
        <taxon>Chromatiales</taxon>
        <taxon>Ectothiorhodospiraceae</taxon>
        <taxon>Thioalkalivibrio</taxon>
    </lineage>
</organism>
<sequence>MKLPTGARQRIQEALRQLVADVDTARLDIKALQGRDGFRLRVGKWRVIYHRDDNAMIILVVDAGSRGDIFK</sequence>
<keyword evidence="3" id="KW-1185">Reference proteome</keyword>
<dbReference type="KEGG" id="tti:THITH_02190"/>
<accession>W0DJV9</accession>
<proteinExistence type="predicted"/>
<keyword evidence="1" id="KW-1277">Toxin-antitoxin system</keyword>
<dbReference type="Proteomes" id="UP000005289">
    <property type="component" value="Chromosome"/>
</dbReference>
<dbReference type="Gene3D" id="3.30.2310.20">
    <property type="entry name" value="RelE-like"/>
    <property type="match status" value="1"/>
</dbReference>
<dbReference type="InterPro" id="IPR007712">
    <property type="entry name" value="RelE/ParE_toxin"/>
</dbReference>
<dbReference type="HOGENOM" id="CLU_155761_6_1_6"/>
<reference evidence="2 3" key="1">
    <citation type="submission" date="2013-12" db="EMBL/GenBank/DDBJ databases">
        <authorList>
            <consortium name="DOE Joint Genome Institute"/>
            <person name="Muyzer G."/>
            <person name="Huntemann M."/>
            <person name="Han J."/>
            <person name="Chen A."/>
            <person name="Kyrpides N."/>
            <person name="Mavromatis K."/>
            <person name="Markowitz V."/>
            <person name="Palaniappan K."/>
            <person name="Ivanova N."/>
            <person name="Schaumberg A."/>
            <person name="Pati A."/>
            <person name="Liolios K."/>
            <person name="Nordberg H.P."/>
            <person name="Cantor M.N."/>
            <person name="Hua S.X."/>
            <person name="Woyke T."/>
        </authorList>
    </citation>
    <scope>NUCLEOTIDE SEQUENCE [LARGE SCALE GENOMIC DNA]</scope>
    <source>
        <strain evidence="2 3">ARh 1</strain>
    </source>
</reference>
<dbReference type="OrthoDB" id="5570653at2"/>
<dbReference type="STRING" id="713585.THITH_02190"/>
<dbReference type="Pfam" id="PF05016">
    <property type="entry name" value="ParE_toxin"/>
    <property type="match status" value="1"/>
</dbReference>
<dbReference type="EMBL" id="CP007029">
    <property type="protein sequence ID" value="AHE97273.1"/>
    <property type="molecule type" value="Genomic_DNA"/>
</dbReference>
<dbReference type="InterPro" id="IPR035093">
    <property type="entry name" value="RelE/ParE_toxin_dom_sf"/>
</dbReference>
<dbReference type="RefSeq" id="WP_006746159.1">
    <property type="nucleotide sequence ID" value="NZ_CP007029.1"/>
</dbReference>
<name>W0DJV9_9GAMM</name>